<accession>A0A563F3E6</accession>
<evidence type="ECO:0000256" key="1">
    <source>
        <dbReference type="ARBA" id="ARBA00006817"/>
    </source>
</evidence>
<dbReference type="CDD" id="cd07814">
    <property type="entry name" value="SRPBCC_CalC_Aha1-like"/>
    <property type="match status" value="1"/>
</dbReference>
<evidence type="ECO:0000313" key="3">
    <source>
        <dbReference type="EMBL" id="TWP54362.1"/>
    </source>
</evidence>
<protein>
    <submittedName>
        <fullName evidence="3">SRPBCC domain-containing protein</fullName>
    </submittedName>
</protein>
<keyword evidence="4" id="KW-1185">Reference proteome</keyword>
<feature type="domain" description="Activator of Hsp90 ATPase homologue 1/2-like C-terminal" evidence="2">
    <location>
        <begin position="12"/>
        <end position="133"/>
    </location>
</feature>
<dbReference type="InterPro" id="IPR013538">
    <property type="entry name" value="ASHA1/2-like_C"/>
</dbReference>
<comment type="similarity">
    <text evidence="1">Belongs to the AHA1 family.</text>
</comment>
<dbReference type="EMBL" id="VOBR01000001">
    <property type="protein sequence ID" value="TWP54362.1"/>
    <property type="molecule type" value="Genomic_DNA"/>
</dbReference>
<dbReference type="OrthoDB" id="3365660at2"/>
<dbReference type="Pfam" id="PF08327">
    <property type="entry name" value="AHSA1"/>
    <property type="match status" value="1"/>
</dbReference>
<evidence type="ECO:0000259" key="2">
    <source>
        <dbReference type="Pfam" id="PF08327"/>
    </source>
</evidence>
<dbReference type="AlphaFoldDB" id="A0A563F3E6"/>
<name>A0A563F3E6_9PSEU</name>
<sequence length="157" mass="17830">MTSLEVRRSLPHPADRVWRAFTDPAALAAWFWPQRFDPVVSVDLRVGGSYRIDGPGAGMAVSGVYREVTPPSRLVFTWQWDNETETTLVTVTIVPSATGTELMIRHERFEDDVVRDAHEQGWSDCLDRLPEWLARDPHPACTRSCHERQLTRSTVDG</sequence>
<dbReference type="Proteomes" id="UP000316639">
    <property type="component" value="Unassembled WGS sequence"/>
</dbReference>
<dbReference type="RefSeq" id="WP_146349145.1">
    <property type="nucleotide sequence ID" value="NZ_VOBR01000001.1"/>
</dbReference>
<dbReference type="InterPro" id="IPR023393">
    <property type="entry name" value="START-like_dom_sf"/>
</dbReference>
<comment type="caution">
    <text evidence="3">The sequence shown here is derived from an EMBL/GenBank/DDBJ whole genome shotgun (WGS) entry which is preliminary data.</text>
</comment>
<dbReference type="SUPFAM" id="SSF55961">
    <property type="entry name" value="Bet v1-like"/>
    <property type="match status" value="1"/>
</dbReference>
<dbReference type="Gene3D" id="3.30.530.20">
    <property type="match status" value="1"/>
</dbReference>
<evidence type="ECO:0000313" key="4">
    <source>
        <dbReference type="Proteomes" id="UP000316639"/>
    </source>
</evidence>
<organism evidence="3 4">
    <name type="scientific">Lentzea tibetensis</name>
    <dbReference type="NCBI Taxonomy" id="2591470"/>
    <lineage>
        <taxon>Bacteria</taxon>
        <taxon>Bacillati</taxon>
        <taxon>Actinomycetota</taxon>
        <taxon>Actinomycetes</taxon>
        <taxon>Pseudonocardiales</taxon>
        <taxon>Pseudonocardiaceae</taxon>
        <taxon>Lentzea</taxon>
    </lineage>
</organism>
<reference evidence="3 4" key="1">
    <citation type="submission" date="2019-07" db="EMBL/GenBank/DDBJ databases">
        <title>Lentzea xizangensis sp. nov., isolated from Qinghai-Tibetan Plateau Soils.</title>
        <authorList>
            <person name="Huang J."/>
        </authorList>
    </citation>
    <scope>NUCLEOTIDE SEQUENCE [LARGE SCALE GENOMIC DNA]</scope>
    <source>
        <strain evidence="3 4">FXJ1.1311</strain>
    </source>
</reference>
<proteinExistence type="inferred from homology"/>
<gene>
    <name evidence="3" type="ORF">FKR81_02100</name>
</gene>